<dbReference type="Proteomes" id="UP001141434">
    <property type="component" value="Unassembled WGS sequence"/>
</dbReference>
<dbReference type="RefSeq" id="XP_056515570.1">
    <property type="nucleotide sequence ID" value="XM_056650720.1"/>
</dbReference>
<dbReference type="AlphaFoldDB" id="A0A9W9KQM2"/>
<dbReference type="Gene3D" id="3.30.70.100">
    <property type="match status" value="1"/>
</dbReference>
<evidence type="ECO:0000259" key="1">
    <source>
        <dbReference type="Pfam" id="PF03992"/>
    </source>
</evidence>
<dbReference type="Pfam" id="PF03992">
    <property type="entry name" value="ABM"/>
    <property type="match status" value="1"/>
</dbReference>
<protein>
    <recommendedName>
        <fullName evidence="1">ABM domain-containing protein</fullName>
    </recommendedName>
</protein>
<dbReference type="EMBL" id="JAPMSZ010000001">
    <property type="protein sequence ID" value="KAJ5114377.1"/>
    <property type="molecule type" value="Genomic_DNA"/>
</dbReference>
<reference evidence="2" key="2">
    <citation type="journal article" date="2023" name="IMA Fungus">
        <title>Comparative genomic study of the Penicillium genus elucidates a diverse pangenome and 15 lateral gene transfer events.</title>
        <authorList>
            <person name="Petersen C."/>
            <person name="Sorensen T."/>
            <person name="Nielsen M.R."/>
            <person name="Sondergaard T.E."/>
            <person name="Sorensen J.L."/>
            <person name="Fitzpatrick D.A."/>
            <person name="Frisvad J.C."/>
            <person name="Nielsen K.L."/>
        </authorList>
    </citation>
    <scope>NUCLEOTIDE SEQUENCE</scope>
    <source>
        <strain evidence="2">IBT 34128</strain>
    </source>
</reference>
<accession>A0A9W9KQM2</accession>
<organism evidence="2 3">
    <name type="scientific">Penicillium alfredii</name>
    <dbReference type="NCBI Taxonomy" id="1506179"/>
    <lineage>
        <taxon>Eukaryota</taxon>
        <taxon>Fungi</taxon>
        <taxon>Dikarya</taxon>
        <taxon>Ascomycota</taxon>
        <taxon>Pezizomycotina</taxon>
        <taxon>Eurotiomycetes</taxon>
        <taxon>Eurotiomycetidae</taxon>
        <taxon>Eurotiales</taxon>
        <taxon>Aspergillaceae</taxon>
        <taxon>Penicillium</taxon>
    </lineage>
</organism>
<sequence length="574" mass="63071">MLNPRGGPKPSLSGIPYTEVDIALFPTTPVLDIILLNFQADVNVLDASRPEATLWHRSLQFTSSLPGCQSIRWALLEQKEPQAILVLIQWESGQAWKQFQNSLGFTLLLGYIKSSINRSLQLELPSEALGAEGPVELVSYYIPATASIKEHDFQREVYAKSASDSEIVSACGGWLDQEFETENRYFAGLLFWKPGIDAERTQQDTPSKTTAFGHEAEDVVSVLTKPVNIASKDSLHAVTPIPNSLSSTQCNHPLLNGSVTPCYRAEDSFEPGDLDRLHAENYNKQQAGKLLSAGPTGQWYSTGAINQHEMPALTLPNSRGAIEAISTCLPLGDGAVVKKFKDLLVDLWKPADCSDLRWGKSQDDTGDNRICVFLEYKDGGGLSEDVRLKFQSQLEALASESHVNPDLSYLQIPKSRPLGAPPTLEIMTFHVPSGESNRRAFEYAFQNFLVTTMPQLLKGFGSTDSPPCSRLACGWGSSPEIAGDPPVSTDTFVAAFGWSSSAVRSEWYGIYAEQAKSHYQRQGHVVDWLRSLAVRAQAQFFSLEKKDDALVDLERQKQGLGPLRSGSGLNLFQG</sequence>
<keyword evidence="3" id="KW-1185">Reference proteome</keyword>
<comment type="caution">
    <text evidence="2">The sequence shown here is derived from an EMBL/GenBank/DDBJ whole genome shotgun (WGS) entry which is preliminary data.</text>
</comment>
<gene>
    <name evidence="2" type="ORF">NUU61_000136</name>
</gene>
<dbReference type="OrthoDB" id="5153884at2759"/>
<feature type="domain" description="ABM" evidence="1">
    <location>
        <begin position="61"/>
        <end position="105"/>
    </location>
</feature>
<dbReference type="InterPro" id="IPR007138">
    <property type="entry name" value="ABM_dom"/>
</dbReference>
<name>A0A9W9KQM2_9EURO</name>
<proteinExistence type="predicted"/>
<reference evidence="2" key="1">
    <citation type="submission" date="2022-11" db="EMBL/GenBank/DDBJ databases">
        <authorList>
            <person name="Petersen C."/>
        </authorList>
    </citation>
    <scope>NUCLEOTIDE SEQUENCE</scope>
    <source>
        <strain evidence="2">IBT 34128</strain>
    </source>
</reference>
<dbReference type="GeneID" id="81389888"/>
<evidence type="ECO:0000313" key="3">
    <source>
        <dbReference type="Proteomes" id="UP001141434"/>
    </source>
</evidence>
<evidence type="ECO:0000313" key="2">
    <source>
        <dbReference type="EMBL" id="KAJ5114377.1"/>
    </source>
</evidence>